<proteinExistence type="predicted"/>
<protein>
    <recommendedName>
        <fullName evidence="3">N-acetyltransferase domain-containing protein</fullName>
    </recommendedName>
</protein>
<gene>
    <name evidence="4" type="ORF">GCM10010529_09870</name>
</gene>
<evidence type="ECO:0000256" key="2">
    <source>
        <dbReference type="ARBA" id="ARBA00023315"/>
    </source>
</evidence>
<evidence type="ECO:0000313" key="4">
    <source>
        <dbReference type="EMBL" id="GAA3058075.1"/>
    </source>
</evidence>
<accession>A0ABP6LUP8</accession>
<keyword evidence="1" id="KW-0808">Transferase</keyword>
<dbReference type="Pfam" id="PF13508">
    <property type="entry name" value="Acetyltransf_7"/>
    <property type="match status" value="1"/>
</dbReference>
<organism evidence="4 5">
    <name type="scientific">Nesterenkonia aethiopica</name>
    <dbReference type="NCBI Taxonomy" id="269144"/>
    <lineage>
        <taxon>Bacteria</taxon>
        <taxon>Bacillati</taxon>
        <taxon>Actinomycetota</taxon>
        <taxon>Actinomycetes</taxon>
        <taxon>Micrococcales</taxon>
        <taxon>Micrococcaceae</taxon>
        <taxon>Nesterenkonia</taxon>
    </lineage>
</organism>
<reference evidence="5" key="1">
    <citation type="journal article" date="2019" name="Int. J. Syst. Evol. Microbiol.">
        <title>The Global Catalogue of Microorganisms (GCM) 10K type strain sequencing project: providing services to taxonomists for standard genome sequencing and annotation.</title>
        <authorList>
            <consortium name="The Broad Institute Genomics Platform"/>
            <consortium name="The Broad Institute Genome Sequencing Center for Infectious Disease"/>
            <person name="Wu L."/>
            <person name="Ma J."/>
        </authorList>
    </citation>
    <scope>NUCLEOTIDE SEQUENCE [LARGE SCALE GENOMIC DNA]</scope>
    <source>
        <strain evidence="5">JCM 14309</strain>
    </source>
</reference>
<sequence length="177" mass="19332">MTTTAPAARHQVREIRATDLPAFLTARPDAASMGPYLVRQQTNGIGTGLVAFCGEELTGSLELCWTWPAEVRNVHVVGPWRGRGIGTALMNAAEQAVLERAAQGEPPDDGDPADDEEALELRLHVGLDNPAARRLYKRLGYRPTGERTTTTYSYLDHDGVARIAAETEELLVKRLDP</sequence>
<dbReference type="InterPro" id="IPR016181">
    <property type="entry name" value="Acyl_CoA_acyltransferase"/>
</dbReference>
<comment type="caution">
    <text evidence="4">The sequence shown here is derived from an EMBL/GenBank/DDBJ whole genome shotgun (WGS) entry which is preliminary data.</text>
</comment>
<dbReference type="Gene3D" id="3.40.630.30">
    <property type="match status" value="1"/>
</dbReference>
<name>A0ABP6LUP8_9MICC</name>
<dbReference type="SUPFAM" id="SSF55729">
    <property type="entry name" value="Acyl-CoA N-acyltransferases (Nat)"/>
    <property type="match status" value="1"/>
</dbReference>
<dbReference type="RefSeq" id="WP_344684701.1">
    <property type="nucleotide sequence ID" value="NZ_BAAAVT010000005.1"/>
</dbReference>
<dbReference type="PANTHER" id="PTHR43877">
    <property type="entry name" value="AMINOALKYLPHOSPHONATE N-ACETYLTRANSFERASE-RELATED-RELATED"/>
    <property type="match status" value="1"/>
</dbReference>
<keyword evidence="2" id="KW-0012">Acyltransferase</keyword>
<evidence type="ECO:0000313" key="5">
    <source>
        <dbReference type="Proteomes" id="UP001500236"/>
    </source>
</evidence>
<dbReference type="PROSITE" id="PS51186">
    <property type="entry name" value="GNAT"/>
    <property type="match status" value="1"/>
</dbReference>
<dbReference type="CDD" id="cd04301">
    <property type="entry name" value="NAT_SF"/>
    <property type="match status" value="1"/>
</dbReference>
<dbReference type="Proteomes" id="UP001500236">
    <property type="component" value="Unassembled WGS sequence"/>
</dbReference>
<evidence type="ECO:0000259" key="3">
    <source>
        <dbReference type="PROSITE" id="PS51186"/>
    </source>
</evidence>
<feature type="domain" description="N-acetyltransferase" evidence="3">
    <location>
        <begin position="10"/>
        <end position="166"/>
    </location>
</feature>
<keyword evidence="5" id="KW-1185">Reference proteome</keyword>
<evidence type="ECO:0000256" key="1">
    <source>
        <dbReference type="ARBA" id="ARBA00022679"/>
    </source>
</evidence>
<dbReference type="InterPro" id="IPR000182">
    <property type="entry name" value="GNAT_dom"/>
</dbReference>
<dbReference type="EMBL" id="BAAAVT010000005">
    <property type="protein sequence ID" value="GAA3058075.1"/>
    <property type="molecule type" value="Genomic_DNA"/>
</dbReference>
<dbReference type="InterPro" id="IPR050832">
    <property type="entry name" value="Bact_Acetyltransf"/>
</dbReference>